<evidence type="ECO:0000313" key="2">
    <source>
        <dbReference type="Proteomes" id="UP000034164"/>
    </source>
</evidence>
<sequence length="120" mass="13851">MKFDHIAEDQLDIVFAQWLKQLLAKSSERLAMELAYDNSGGTPQSLSWRSTDKTRARFAKSFTKRWLSLSSKRKFPKIGALREEPNEEFTVLTRQYTFNMNELTTSANVPPCVLPNTTFE</sequence>
<reference evidence="2" key="1">
    <citation type="journal article" date="2015" name="PLoS Genet.">
        <title>The dynamic genome and transcriptome of the human fungal pathogen Blastomyces and close relative Emmonsia.</title>
        <authorList>
            <person name="Munoz J.F."/>
            <person name="Gauthier G.M."/>
            <person name="Desjardins C.A."/>
            <person name="Gallo J.E."/>
            <person name="Holder J."/>
            <person name="Sullivan T.D."/>
            <person name="Marty A.J."/>
            <person name="Carmen J.C."/>
            <person name="Chen Z."/>
            <person name="Ding L."/>
            <person name="Gujja S."/>
            <person name="Magrini V."/>
            <person name="Misas E."/>
            <person name="Mitreva M."/>
            <person name="Priest M."/>
            <person name="Saif S."/>
            <person name="Whiston E.A."/>
            <person name="Young S."/>
            <person name="Zeng Q."/>
            <person name="Goldman W.E."/>
            <person name="Mardis E.R."/>
            <person name="Taylor J.W."/>
            <person name="McEwen J.G."/>
            <person name="Clay O.K."/>
            <person name="Klein B.S."/>
            <person name="Cuomo C.A."/>
        </authorList>
    </citation>
    <scope>NUCLEOTIDE SEQUENCE [LARGE SCALE GENOMIC DNA]</scope>
    <source>
        <strain evidence="2">UAMH 3008</strain>
    </source>
</reference>
<accession>A0A0G2I083</accession>
<comment type="caution">
    <text evidence="1">The sequence shown here is derived from an EMBL/GenBank/DDBJ whole genome shotgun (WGS) entry which is preliminary data.</text>
</comment>
<gene>
    <name evidence="1" type="ORF">EMCG_02179</name>
</gene>
<dbReference type="AlphaFoldDB" id="A0A0G2I083"/>
<proteinExistence type="predicted"/>
<dbReference type="VEuPathDB" id="FungiDB:EMCG_02179"/>
<organism evidence="1 2">
    <name type="scientific">[Emmonsia] crescens</name>
    <dbReference type="NCBI Taxonomy" id="73230"/>
    <lineage>
        <taxon>Eukaryota</taxon>
        <taxon>Fungi</taxon>
        <taxon>Dikarya</taxon>
        <taxon>Ascomycota</taxon>
        <taxon>Pezizomycotina</taxon>
        <taxon>Eurotiomycetes</taxon>
        <taxon>Eurotiomycetidae</taxon>
        <taxon>Onygenales</taxon>
        <taxon>Ajellomycetaceae</taxon>
        <taxon>Emergomyces</taxon>
    </lineage>
</organism>
<evidence type="ECO:0000313" key="1">
    <source>
        <dbReference type="EMBL" id="KKZ63520.1"/>
    </source>
</evidence>
<dbReference type="Proteomes" id="UP000034164">
    <property type="component" value="Unassembled WGS sequence"/>
</dbReference>
<name>A0A0G2I083_9EURO</name>
<dbReference type="EMBL" id="LCZI01000973">
    <property type="protein sequence ID" value="KKZ63520.1"/>
    <property type="molecule type" value="Genomic_DNA"/>
</dbReference>
<protein>
    <submittedName>
        <fullName evidence="1">Uncharacterized protein</fullName>
    </submittedName>
</protein>